<proteinExistence type="inferred from homology"/>
<dbReference type="InterPro" id="IPR038238">
    <property type="entry name" value="Clp1_C_sf"/>
</dbReference>
<dbReference type="GO" id="GO:0051731">
    <property type="term" value="F:polynucleotide 5'-hydroxyl-kinase activity"/>
    <property type="evidence" value="ECO:0007669"/>
    <property type="project" value="InterPro"/>
</dbReference>
<dbReference type="InterPro" id="IPR010655">
    <property type="entry name" value="Clp1_C"/>
</dbReference>
<dbReference type="Gene3D" id="2.40.30.330">
    <property type="entry name" value="Pre-mRNA cleavage complex subunit Clp1, C-terminal domain"/>
    <property type="match status" value="1"/>
</dbReference>
<dbReference type="PANTHER" id="PTHR12755:SF6">
    <property type="entry name" value="POLYRIBONUCLEOTIDE 5'-HYDROXYL-KINASE CLP1"/>
    <property type="match status" value="1"/>
</dbReference>
<evidence type="ECO:0000256" key="13">
    <source>
        <dbReference type="SAM" id="MobiDB-lite"/>
    </source>
</evidence>
<dbReference type="Pfam" id="PF03770">
    <property type="entry name" value="IPK"/>
    <property type="match status" value="1"/>
</dbReference>
<protein>
    <recommendedName>
        <fullName evidence="5">Polynucleotide 5'-hydroxyl-kinase GRC3</fullName>
    </recommendedName>
    <alternativeName>
        <fullName evidence="4">Polynucleotide 5'-hydroxyl-kinase grc3</fullName>
    </alternativeName>
</protein>
<dbReference type="GO" id="GO:0006388">
    <property type="term" value="P:tRNA splicing, via endonucleolytic cleavage and ligation"/>
    <property type="evidence" value="ECO:0007669"/>
    <property type="project" value="TreeGrafter"/>
</dbReference>
<keyword evidence="10 12" id="KW-0067">ATP-binding</keyword>
<evidence type="ECO:0000256" key="2">
    <source>
        <dbReference type="ARBA" id="ARBA00004123"/>
    </source>
</evidence>
<evidence type="ECO:0000256" key="12">
    <source>
        <dbReference type="HAMAP-Rule" id="MF_03035"/>
    </source>
</evidence>
<evidence type="ECO:0000256" key="7">
    <source>
        <dbReference type="ARBA" id="ARBA00022679"/>
    </source>
</evidence>
<feature type="binding site" evidence="12">
    <location>
        <begin position="535"/>
        <end position="540"/>
    </location>
    <ligand>
        <name>ATP</name>
        <dbReference type="ChEBI" id="CHEBI:30616"/>
    </ligand>
</feature>
<evidence type="ECO:0000313" key="17">
    <source>
        <dbReference type="EMBL" id="KAK4184842.1"/>
    </source>
</evidence>
<reference evidence="17" key="2">
    <citation type="submission" date="2023-05" db="EMBL/GenBank/DDBJ databases">
        <authorList>
            <consortium name="Lawrence Berkeley National Laboratory"/>
            <person name="Steindorff A."/>
            <person name="Hensen N."/>
            <person name="Bonometti L."/>
            <person name="Westerberg I."/>
            <person name="Brannstrom I.O."/>
            <person name="Guillou S."/>
            <person name="Cros-Aarteil S."/>
            <person name="Calhoun S."/>
            <person name="Haridas S."/>
            <person name="Kuo A."/>
            <person name="Mondo S."/>
            <person name="Pangilinan J."/>
            <person name="Riley R."/>
            <person name="Labutti K."/>
            <person name="Andreopoulos B."/>
            <person name="Lipzen A."/>
            <person name="Chen C."/>
            <person name="Yanf M."/>
            <person name="Daum C."/>
            <person name="Ng V."/>
            <person name="Clum A."/>
            <person name="Ohm R."/>
            <person name="Martin F."/>
            <person name="Silar P."/>
            <person name="Natvig D."/>
            <person name="Lalanne C."/>
            <person name="Gautier V."/>
            <person name="Ament-Velasquez S.L."/>
            <person name="Kruys A."/>
            <person name="Hutchinson M.I."/>
            <person name="Powell A.J."/>
            <person name="Barry K."/>
            <person name="Miller A.N."/>
            <person name="Grigoriev I.V."/>
            <person name="Debuchy R."/>
            <person name="Gladieux P."/>
            <person name="Thoren M.H."/>
            <person name="Johannesson H."/>
        </authorList>
    </citation>
    <scope>NUCLEOTIDE SEQUENCE</scope>
    <source>
        <strain evidence="17">PSN309</strain>
    </source>
</reference>
<dbReference type="Pfam" id="PF16575">
    <property type="entry name" value="CLP1_P"/>
    <property type="match status" value="1"/>
</dbReference>
<dbReference type="InterPro" id="IPR038239">
    <property type="entry name" value="Clp1_N_sf"/>
</dbReference>
<evidence type="ECO:0000259" key="14">
    <source>
        <dbReference type="Pfam" id="PF06807"/>
    </source>
</evidence>
<organism evidence="17 18">
    <name type="scientific">Podospora australis</name>
    <dbReference type="NCBI Taxonomy" id="1536484"/>
    <lineage>
        <taxon>Eukaryota</taxon>
        <taxon>Fungi</taxon>
        <taxon>Dikarya</taxon>
        <taxon>Ascomycota</taxon>
        <taxon>Pezizomycotina</taxon>
        <taxon>Sordariomycetes</taxon>
        <taxon>Sordariomycetidae</taxon>
        <taxon>Sordariales</taxon>
        <taxon>Podosporaceae</taxon>
        <taxon>Podospora</taxon>
    </lineage>
</organism>
<dbReference type="InterPro" id="IPR045116">
    <property type="entry name" value="Clp1/Grc3"/>
</dbReference>
<evidence type="ECO:0000256" key="8">
    <source>
        <dbReference type="ARBA" id="ARBA00022741"/>
    </source>
</evidence>
<dbReference type="InterPro" id="IPR027417">
    <property type="entry name" value="P-loop_NTPase"/>
</dbReference>
<feature type="domain" description="Clp1 P-loop" evidence="16">
    <location>
        <begin position="532"/>
        <end position="659"/>
    </location>
</feature>
<dbReference type="EMBL" id="MU864472">
    <property type="protein sequence ID" value="KAK4184842.1"/>
    <property type="molecule type" value="Genomic_DNA"/>
</dbReference>
<evidence type="ECO:0000256" key="3">
    <source>
        <dbReference type="ARBA" id="ARBA00007374"/>
    </source>
</evidence>
<feature type="region of interest" description="Disordered" evidence="13">
    <location>
        <begin position="653"/>
        <end position="675"/>
    </location>
</feature>
<evidence type="ECO:0000256" key="4">
    <source>
        <dbReference type="ARBA" id="ARBA00018706"/>
    </source>
</evidence>
<feature type="binding site" evidence="12">
    <location>
        <position position="427"/>
    </location>
    <ligand>
        <name>ATP</name>
        <dbReference type="ChEBI" id="CHEBI:30616"/>
    </ligand>
</feature>
<evidence type="ECO:0000256" key="9">
    <source>
        <dbReference type="ARBA" id="ARBA00022777"/>
    </source>
</evidence>
<keyword evidence="9 17" id="KW-0418">Kinase</keyword>
<dbReference type="Pfam" id="PF06807">
    <property type="entry name" value="Clp1"/>
    <property type="match status" value="1"/>
</dbReference>
<comment type="subcellular location">
    <subcellularLocation>
        <location evidence="2 12">Nucleus</location>
    </subcellularLocation>
</comment>
<dbReference type="AlphaFoldDB" id="A0AAN6WR47"/>
<evidence type="ECO:0000259" key="15">
    <source>
        <dbReference type="Pfam" id="PF16573"/>
    </source>
</evidence>
<dbReference type="GO" id="GO:0032958">
    <property type="term" value="P:inositol phosphate biosynthetic process"/>
    <property type="evidence" value="ECO:0007669"/>
    <property type="project" value="InterPro"/>
</dbReference>
<dbReference type="PANTHER" id="PTHR12755">
    <property type="entry name" value="CLEAVAGE/POLYADENYLATION FACTOR IA SUBUNIT CLP1P"/>
    <property type="match status" value="1"/>
</dbReference>
<dbReference type="InterPro" id="IPR032319">
    <property type="entry name" value="CLP1_P"/>
</dbReference>
<dbReference type="GO" id="GO:0005849">
    <property type="term" value="C:mRNA cleavage factor complex"/>
    <property type="evidence" value="ECO:0007669"/>
    <property type="project" value="UniProtKB-UniRule"/>
</dbReference>
<dbReference type="Gene3D" id="2.60.120.1030">
    <property type="entry name" value="Clp1, DNA binding domain"/>
    <property type="match status" value="1"/>
</dbReference>
<accession>A0AAN6WR47</accession>
<feature type="binding site" evidence="12">
    <location>
        <position position="466"/>
    </location>
    <ligand>
        <name>ATP</name>
        <dbReference type="ChEBI" id="CHEBI:30616"/>
    </ligand>
</feature>
<dbReference type="GO" id="GO:0005524">
    <property type="term" value="F:ATP binding"/>
    <property type="evidence" value="ECO:0007669"/>
    <property type="project" value="UniProtKB-UniRule"/>
</dbReference>
<dbReference type="InterPro" id="IPR032324">
    <property type="entry name" value="Clp1_N"/>
</dbReference>
<feature type="domain" description="Clp1 N-terminal" evidence="15">
    <location>
        <begin position="422"/>
        <end position="515"/>
    </location>
</feature>
<keyword evidence="8 12" id="KW-0547">Nucleotide-binding</keyword>
<feature type="domain" description="Clp1 C-terminal" evidence="14">
    <location>
        <begin position="763"/>
        <end position="855"/>
    </location>
</feature>
<comment type="subunit">
    <text evidence="12">Component of a pre-mRNA cleavage factor complex. Interacts directly with PCF11.</text>
</comment>
<dbReference type="SUPFAM" id="SSF56104">
    <property type="entry name" value="SAICAR synthase-like"/>
    <property type="match status" value="1"/>
</dbReference>
<comment type="similarity">
    <text evidence="12">Belongs to the Clp1 family. Clp1 subfamily.</text>
</comment>
<dbReference type="Proteomes" id="UP001302126">
    <property type="component" value="Unassembled WGS sequence"/>
</dbReference>
<evidence type="ECO:0000256" key="1">
    <source>
        <dbReference type="ARBA" id="ARBA00003798"/>
    </source>
</evidence>
<dbReference type="InterPro" id="IPR038286">
    <property type="entry name" value="IPK_sf"/>
</dbReference>
<dbReference type="Gene3D" id="3.40.50.300">
    <property type="entry name" value="P-loop containing nucleotide triphosphate hydrolases"/>
    <property type="match status" value="1"/>
</dbReference>
<comment type="similarity">
    <text evidence="3">Belongs to the inositol phosphokinase (IPK) family.</text>
</comment>
<comment type="function">
    <text evidence="12">Required for endonucleolytic cleavage during polyadenylation-dependent pre-mRNA 3'-end formation.</text>
</comment>
<dbReference type="Pfam" id="PF16573">
    <property type="entry name" value="CLP1_N"/>
    <property type="match status" value="1"/>
</dbReference>
<keyword evidence="11 12" id="KW-0539">Nucleus</keyword>
<dbReference type="HAMAP" id="MF_03035">
    <property type="entry name" value="Clp1"/>
    <property type="match status" value="1"/>
</dbReference>
<keyword evidence="7" id="KW-0808">Transferase</keyword>
<dbReference type="Gene3D" id="3.30.470.160">
    <property type="entry name" value="Inositol polyphosphate kinase"/>
    <property type="match status" value="1"/>
</dbReference>
<reference evidence="17" key="1">
    <citation type="journal article" date="2023" name="Mol. Phylogenet. Evol.">
        <title>Genome-scale phylogeny and comparative genomics of the fungal order Sordariales.</title>
        <authorList>
            <person name="Hensen N."/>
            <person name="Bonometti L."/>
            <person name="Westerberg I."/>
            <person name="Brannstrom I.O."/>
            <person name="Guillou S."/>
            <person name="Cros-Aarteil S."/>
            <person name="Calhoun S."/>
            <person name="Haridas S."/>
            <person name="Kuo A."/>
            <person name="Mondo S."/>
            <person name="Pangilinan J."/>
            <person name="Riley R."/>
            <person name="LaButti K."/>
            <person name="Andreopoulos B."/>
            <person name="Lipzen A."/>
            <person name="Chen C."/>
            <person name="Yan M."/>
            <person name="Daum C."/>
            <person name="Ng V."/>
            <person name="Clum A."/>
            <person name="Steindorff A."/>
            <person name="Ohm R.A."/>
            <person name="Martin F."/>
            <person name="Silar P."/>
            <person name="Natvig D.O."/>
            <person name="Lalanne C."/>
            <person name="Gautier V."/>
            <person name="Ament-Velasquez S.L."/>
            <person name="Kruys A."/>
            <person name="Hutchinson M.I."/>
            <person name="Powell A.J."/>
            <person name="Barry K."/>
            <person name="Miller A.N."/>
            <person name="Grigoriev I.V."/>
            <person name="Debuchy R."/>
            <person name="Gladieux P."/>
            <person name="Hiltunen Thoren M."/>
            <person name="Johannesson H."/>
        </authorList>
    </citation>
    <scope>NUCLEOTIDE SEQUENCE</scope>
    <source>
        <strain evidence="17">PSN309</strain>
    </source>
</reference>
<gene>
    <name evidence="12" type="primary">CLP1</name>
    <name evidence="17" type="ORF">QBC35DRAFT_517323</name>
</gene>
<dbReference type="InterPro" id="IPR005522">
    <property type="entry name" value="IPK"/>
</dbReference>
<feature type="compositionally biased region" description="Basic and acidic residues" evidence="13">
    <location>
        <begin position="664"/>
        <end position="675"/>
    </location>
</feature>
<keyword evidence="18" id="KW-1185">Reference proteome</keyword>
<evidence type="ECO:0000256" key="11">
    <source>
        <dbReference type="ARBA" id="ARBA00023242"/>
    </source>
</evidence>
<comment type="function">
    <text evidence="1">Polynucleotide 5'-kinase involved in rRNA processing.</text>
</comment>
<dbReference type="GO" id="GO:0031124">
    <property type="term" value="P:mRNA 3'-end processing"/>
    <property type="evidence" value="ECO:0007669"/>
    <property type="project" value="UniProtKB-UniRule"/>
</dbReference>
<evidence type="ECO:0000256" key="5">
    <source>
        <dbReference type="ARBA" id="ARBA00019824"/>
    </source>
</evidence>
<name>A0AAN6WR47_9PEZI</name>
<evidence type="ECO:0000259" key="16">
    <source>
        <dbReference type="Pfam" id="PF16575"/>
    </source>
</evidence>
<dbReference type="InterPro" id="IPR028606">
    <property type="entry name" value="Clp1"/>
</dbReference>
<evidence type="ECO:0000313" key="18">
    <source>
        <dbReference type="Proteomes" id="UP001302126"/>
    </source>
</evidence>
<evidence type="ECO:0000256" key="6">
    <source>
        <dbReference type="ARBA" id="ARBA00022664"/>
    </source>
</evidence>
<keyword evidence="6 12" id="KW-0507">mRNA processing</keyword>
<comment type="caution">
    <text evidence="17">The sequence shown here is derived from an EMBL/GenBank/DDBJ whole genome shotgun (WGS) entry which is preliminary data.</text>
</comment>
<sequence>MISNREIPNHSDLKPYNHAVAGHDGTLCDPDGELFIKPCVQQEIDFYQTAQESHQAFADLMPEYLGTLVLNGATDVHSIDEQLPAVADHISQHMKEEAVRMAHERAAEAKAEAAKPHDNIRWNPNKNRKIATDKSVVLENAAYGFHHPNILDAKLGQRLWADDAPMEKRKRFDEITRQTTNGSHGFRIAGMRVYKGGDNEAEWDQENYKVYNKDYGRFQVNKDNIVQEMRKFIFNEKAGIDEDLGRAIAEAFLNDLRHVEKVLAREESRMYSASLLFTFEGDGEALRAAIDQQAQIASTPTPAQNARVEKLSNGEPTLSTVRVDSGIVMDDDGEMVYGNGGIIEGDVKVLELTGSDDDDDDEDFSSLPKIYNLKLIDFAHASWVPGQGPDENSLVGVRSLINIFEELAESPTTTSSNRTITLRPLGEWRFSVSRASSITCRLLSGTAERDGTELSLNQPYTFTRTKSKILTWTGCVLEVSGDFDSESTKNYDQPDQSPFVSYFNLHFALHQRRVTAATSSSQLPGPRVMICGGANTGKTSLAKMLVALSTRMGEQPLLVNVDPRDGMLSLPGTISAAVFATVMDVEDPSGGIGVTSTPSSGPSAVPVKLPMAYYYGRQRVGDDEGLWRSLVSKLGSSVRAKFGADDSVRSAGLVVDTPSPEAGGDVKKEEEGEEGGGVKREVDRLVHVVREFAVNIVVLLQSPELQAELEKRLAGEKTAHGEDITVLPLEKSDGVAERSSDFLKADREAAIKEYFFGDSKRTLSPFTQSVGFDDVAIFKAPDALEPAEISQEMSHWTLAVMNASVNDPPETIRQAPVVGWVAIADVDEDRRRLKILSPVSGRLGNRPMVWGSWPEPYINLLG</sequence>
<evidence type="ECO:0000256" key="10">
    <source>
        <dbReference type="ARBA" id="ARBA00022840"/>
    </source>
</evidence>